<dbReference type="VEuPathDB" id="MicrosporidiaDB:M153_12200001180"/>
<name>A0A0R0LV24_9MICR</name>
<dbReference type="AlphaFoldDB" id="A0A0R0LV24"/>
<proteinExistence type="predicted"/>
<evidence type="ECO:0000313" key="1">
    <source>
        <dbReference type="EMBL" id="KRH93257.1"/>
    </source>
</evidence>
<dbReference type="EMBL" id="LGUB01000414">
    <property type="protein sequence ID" value="KRH93257.1"/>
    <property type="molecule type" value="Genomic_DNA"/>
</dbReference>
<sequence>MRYYNLSRTKLQEIRNYQVDGVYKEDISKKAKEIVRILSKLFIFEENFPVQIKNAEGYKVRFICIEEAELKSLCQMICTIRRILGEINYSIRPGGLSIMLPE</sequence>
<comment type="caution">
    <text evidence="1">The sequence shown here is derived from an EMBL/GenBank/DDBJ whole genome shotgun (WGS) entry which is preliminary data.</text>
</comment>
<evidence type="ECO:0000313" key="2">
    <source>
        <dbReference type="Proteomes" id="UP000051530"/>
    </source>
</evidence>
<organism evidence="1 2">
    <name type="scientific">Pseudoloma neurophilia</name>
    <dbReference type="NCBI Taxonomy" id="146866"/>
    <lineage>
        <taxon>Eukaryota</taxon>
        <taxon>Fungi</taxon>
        <taxon>Fungi incertae sedis</taxon>
        <taxon>Microsporidia</taxon>
        <taxon>Pseudoloma</taxon>
    </lineage>
</organism>
<protein>
    <submittedName>
        <fullName evidence="1">Uncharacterized protein</fullName>
    </submittedName>
</protein>
<keyword evidence="2" id="KW-1185">Reference proteome</keyword>
<reference evidence="1 2" key="1">
    <citation type="submission" date="2015-07" db="EMBL/GenBank/DDBJ databases">
        <title>The genome of Pseudoloma neurophilia, a relevant intracellular parasite of the zebrafish.</title>
        <authorList>
            <person name="Ndikumana S."/>
            <person name="Pelin A."/>
            <person name="Sanders J."/>
            <person name="Corradi N."/>
        </authorList>
    </citation>
    <scope>NUCLEOTIDE SEQUENCE [LARGE SCALE GENOMIC DNA]</scope>
    <source>
        <strain evidence="1 2">MK1</strain>
    </source>
</reference>
<accession>A0A0R0LV24</accession>
<dbReference type="Proteomes" id="UP000051530">
    <property type="component" value="Unassembled WGS sequence"/>
</dbReference>
<gene>
    <name evidence="1" type="ORF">M153_12200001180</name>
</gene>